<feature type="domain" description="Calx-beta" evidence="6">
    <location>
        <begin position="1026"/>
        <end position="1142"/>
    </location>
</feature>
<dbReference type="InterPro" id="IPR038081">
    <property type="entry name" value="CalX-like_sf"/>
</dbReference>
<dbReference type="Gene3D" id="2.60.40.2030">
    <property type="match status" value="8"/>
</dbReference>
<keyword evidence="2" id="KW-0677">Repeat</keyword>
<dbReference type="NCBIfam" id="NF033510">
    <property type="entry name" value="Ca_tandemer"/>
    <property type="match status" value="3"/>
</dbReference>
<feature type="domain" description="Calx-beta" evidence="6">
    <location>
        <begin position="1285"/>
        <end position="1401"/>
    </location>
</feature>
<evidence type="ECO:0000256" key="2">
    <source>
        <dbReference type="ARBA" id="ARBA00022737"/>
    </source>
</evidence>
<reference evidence="7 8" key="1">
    <citation type="submission" date="2020-05" db="EMBL/GenBank/DDBJ databases">
        <authorList>
            <person name="Ruan W."/>
            <person name="Jeon C.O."/>
            <person name="Chun B.H."/>
        </authorList>
    </citation>
    <scope>NUCLEOTIDE SEQUENCE [LARGE SCALE GENOMIC DNA]</scope>
    <source>
        <strain evidence="7 8">TBZ9</strain>
    </source>
</reference>
<feature type="compositionally biased region" description="Acidic residues" evidence="5">
    <location>
        <begin position="620"/>
        <end position="629"/>
    </location>
</feature>
<keyword evidence="4" id="KW-0813">Transport</keyword>
<accession>A0A7Y3XAX4</accession>
<evidence type="ECO:0000256" key="1">
    <source>
        <dbReference type="ARBA" id="ARBA00022729"/>
    </source>
</evidence>
<feature type="domain" description="Calx-beta" evidence="6">
    <location>
        <begin position="1675"/>
        <end position="1791"/>
    </location>
</feature>
<sequence length="1883" mass="190120">MSIATVVAITGQAFARDEDGNLRELSVGDTLQEGETLVTSPNGEVQLDFNDGLPPTSIGGGEEVAMNGDVDAESAADEGESATQDDELEAILAALEDEEGDILELLEATAAGGGAAGGGGGGSDFVQLARIVEPVEGLQYDFDGGIEGGLTTAEFSGIAAAEVEEEPESAPLPEPTISINEIGVINSIDAEEGNNITITGSVGGDAREGDTITLTVGDDTFNGTVTEDLTYAIDVPGALLAENDSVDAEVTGTDENDIDYSAETSTDYTVDLEATATIIIDTITDDDVINGEEAEDNITITGSVRGDASEGDTVTLTVGEDTYTGTVGEDLTYAIDVPGSVLAENSNVGGEVTGIDENGNEFTAETSRDYAVDLEAIATVTIDTIAGDDIINTEEADQEFTTISGTVSGDVVVGDTVTLSVNGTTTTTDVLADGDGNLIYSTTVATADLLADNSIQASVTATDEAGNSQTATATRDVDIDASPALTLTVADAGTINEGDTATFDVSLSNPVDNATTLTFELGGEIDGDDVGIPTASIGGTGVAVTDNGDGTFSVDVPAGTTDGIAISVPTSDDDVFEGPEALTLTATLSGETAAGSALPADLTDTGNATLVDDGTGTPDDPNEDPDDDTPTLTVADAGTINEGDTATFDVSLSNPVDNATTLTFELGGDIDDDDVETPTASIGGTGVAVTDNGDGTFSVDVPAGTTDGIAISVPTSDDDVFEGPEALTLTATLSGETAAGNALPDGITDSGDATLVDDGTGTPDDPNEDPDDDTPTLTVADAGTINEGDTATFNVELTNPVDNTTTLTFELGGEIDGDDVATPVANIGGTEVTVTDNGDGTFSVDVPAGTTDGIAISVPTSDDDVFEGPEALTLTATLSGETAAGNALPADLTDTGNATILDDDLPTISVSNTVDDDAVTVTEGTDDFAVFEVNLSNPAASDLSFDLALNAGTADLADDFGPGLEVSTDGGNTWTASTVATFAAGDTSVLVRTPITDDNVAEPTEAFTLTASEQTTDSTVNGSATNTATILDDDLPTISVSNTVDDDAVTVTEGTDDFAVFEVNLSNPAASDLSFDLALNAGTADLADDFGPGLEVSTDGGNTWTASTVATFAAGDTSVLVRTPITDDNVAEPTEAFTLTASEQTTDSTVNGSATNTATILDDDLPTVSINSVGGDRVTVTEGTDDFAVFEVNLSNPAASDLSFDLALNAGTADLADDFGPGLEVSTDGGNTWTASTVATFAAGDTSVLVRTPITDDNVAEPTEAFTLTASEQTTDSTVNGSATNTATILDDDLPTISVSNTVDDDAVTVTEGTDDFAVFEVNLSNPAASDLSFDLALNAGTADLADDFGPGLEVSTDGGNTWTASTVATFAAGDTSVLVRTPITDDNVAEPTEAFTLTASEQTTDSTVNGSATNTATILDDDLPTISVSNTVDDDAVTVTEGTDDFAVFEVNLSNPAASDLSFDLALNAGTADLADDFGPGLEVSTDGGNTWTASTVATFAAGDTSVLVRTPITDDNVAEPTEAFTLTASEQTTDSTVNGSATNTATILDDDLPTISVSNTVDDDAVTVTEGTDDFAVFEVNLSNPAASDLSFDLALNAGTADLADDFGPGLEVSTDGGNTWTASTVATFAAGDTSVLVRTPITDDNVAEPTEAFTLTASEQTTDSTVNGSATNTATILDDDLPTISVSNTVDDDAVTVTEGTDDFAVFEVNLSNPAASDLSFDLALNAGTADLADDFGPGLEVSTDGGNTWTASTVATFAAGDTSVLVRTPITDDNVAEPTEAFTLTASEQTTDSTVNGSATNTATILDDDLPTVSINSVGGDRVTVTEDNVAEPTEAFTLTAEQTTDSTVNGSATSTATILDDDLPTVVSNTVGGDRQLP</sequence>
<dbReference type="PANTHER" id="PTHR11878">
    <property type="entry name" value="SODIUM/CALCIUM EXCHANGER"/>
    <property type="match status" value="1"/>
</dbReference>
<dbReference type="InterPro" id="IPR049826">
    <property type="entry name" value="Ig-like_ice"/>
</dbReference>
<dbReference type="NCBIfam" id="NF033682">
    <property type="entry name" value="retention_LapA"/>
    <property type="match status" value="1"/>
</dbReference>
<proteinExistence type="predicted"/>
<feature type="region of interest" description="Disordered" evidence="5">
    <location>
        <begin position="596"/>
        <end position="629"/>
    </location>
</feature>
<feature type="compositionally biased region" description="Low complexity" evidence="5">
    <location>
        <begin position="609"/>
        <end position="619"/>
    </location>
</feature>
<dbReference type="InterPro" id="IPR013783">
    <property type="entry name" value="Ig-like_fold"/>
</dbReference>
<dbReference type="Pfam" id="PF03160">
    <property type="entry name" value="Calx-beta"/>
    <property type="match status" value="8"/>
</dbReference>
<protein>
    <submittedName>
        <fullName evidence="7">Retention module-containing protein</fullName>
    </submittedName>
</protein>
<dbReference type="InterPro" id="IPR051171">
    <property type="entry name" value="CaCA"/>
</dbReference>
<feature type="domain" description="Calx-beta" evidence="6">
    <location>
        <begin position="896"/>
        <end position="1012"/>
    </location>
</feature>
<dbReference type="GO" id="GO:0030001">
    <property type="term" value="P:metal ion transport"/>
    <property type="evidence" value="ECO:0007669"/>
    <property type="project" value="TreeGrafter"/>
</dbReference>
<feature type="region of interest" description="Disordered" evidence="5">
    <location>
        <begin position="739"/>
        <end position="774"/>
    </location>
</feature>
<evidence type="ECO:0000256" key="5">
    <source>
        <dbReference type="SAM" id="MobiDB-lite"/>
    </source>
</evidence>
<dbReference type="SMART" id="SM00237">
    <property type="entry name" value="Calx_beta"/>
    <property type="match status" value="7"/>
</dbReference>
<keyword evidence="4" id="KW-0406">Ion transport</keyword>
<dbReference type="SUPFAM" id="SSF141072">
    <property type="entry name" value="CalX-like"/>
    <property type="match status" value="7"/>
</dbReference>
<evidence type="ECO:0000256" key="3">
    <source>
        <dbReference type="ARBA" id="ARBA00022837"/>
    </source>
</evidence>
<dbReference type="PANTHER" id="PTHR11878:SF65">
    <property type="entry name" value="NA_CA-EXCHANGE PROTEIN, ISOFORM G"/>
    <property type="match status" value="1"/>
</dbReference>
<evidence type="ECO:0000313" key="8">
    <source>
        <dbReference type="Proteomes" id="UP000588806"/>
    </source>
</evidence>
<evidence type="ECO:0000259" key="6">
    <source>
        <dbReference type="SMART" id="SM00237"/>
    </source>
</evidence>
<gene>
    <name evidence="7" type="ORF">HLB35_08515</name>
</gene>
<reference evidence="7 8" key="2">
    <citation type="submission" date="2020-06" db="EMBL/GenBank/DDBJ databases">
        <title>Halomonas songnenensis sp. nov., a moderately halophilic bacterium isolated from saline and alkaline soils.</title>
        <authorList>
            <person name="Jiang J."/>
            <person name="Pan Y."/>
        </authorList>
    </citation>
    <scope>NUCLEOTIDE SEQUENCE [LARGE SCALE GENOMIC DNA]</scope>
    <source>
        <strain evidence="7 8">TBZ9</strain>
    </source>
</reference>
<keyword evidence="1" id="KW-0732">Signal</keyword>
<keyword evidence="8" id="KW-1185">Reference proteome</keyword>
<feature type="domain" description="Calx-beta" evidence="6">
    <location>
        <begin position="1415"/>
        <end position="1531"/>
    </location>
</feature>
<feature type="compositionally biased region" description="Low complexity" evidence="5">
    <location>
        <begin position="754"/>
        <end position="764"/>
    </location>
</feature>
<evidence type="ECO:0000256" key="4">
    <source>
        <dbReference type="ARBA" id="ARBA00023065"/>
    </source>
</evidence>
<comment type="caution">
    <text evidence="7">The sequence shown here is derived from an EMBL/GenBank/DDBJ whole genome shotgun (WGS) entry which is preliminary data.</text>
</comment>
<dbReference type="EMBL" id="JABFHI010000003">
    <property type="protein sequence ID" value="NOG31799.1"/>
    <property type="molecule type" value="Genomic_DNA"/>
</dbReference>
<dbReference type="Proteomes" id="UP000588806">
    <property type="component" value="Unassembled WGS sequence"/>
</dbReference>
<dbReference type="GO" id="GO:0016020">
    <property type="term" value="C:membrane"/>
    <property type="evidence" value="ECO:0007669"/>
    <property type="project" value="InterPro"/>
</dbReference>
<name>A0A7Y3XAX4_9GAMM</name>
<feature type="domain" description="Calx-beta" evidence="6">
    <location>
        <begin position="1545"/>
        <end position="1661"/>
    </location>
</feature>
<dbReference type="InterPro" id="IPR047777">
    <property type="entry name" value="LapA-like_RM"/>
</dbReference>
<dbReference type="Gene3D" id="2.60.40.10">
    <property type="entry name" value="Immunoglobulins"/>
    <property type="match status" value="3"/>
</dbReference>
<dbReference type="InterPro" id="IPR003644">
    <property type="entry name" value="Calx_beta"/>
</dbReference>
<organism evidence="7 8">
    <name type="scientific">Vreelandella azerica</name>
    <dbReference type="NCBI Taxonomy" id="2732867"/>
    <lineage>
        <taxon>Bacteria</taxon>
        <taxon>Pseudomonadati</taxon>
        <taxon>Pseudomonadota</taxon>
        <taxon>Gammaproteobacteria</taxon>
        <taxon>Oceanospirillales</taxon>
        <taxon>Halomonadaceae</taxon>
        <taxon>Vreelandella</taxon>
    </lineage>
</organism>
<evidence type="ECO:0000313" key="7">
    <source>
        <dbReference type="EMBL" id="NOG31799.1"/>
    </source>
</evidence>
<feature type="compositionally biased region" description="Acidic residues" evidence="5">
    <location>
        <begin position="765"/>
        <end position="774"/>
    </location>
</feature>
<dbReference type="NCBIfam" id="NF012196">
    <property type="entry name" value="Ig_like_ice"/>
    <property type="match status" value="3"/>
</dbReference>
<dbReference type="GO" id="GO:0007154">
    <property type="term" value="P:cell communication"/>
    <property type="evidence" value="ECO:0007669"/>
    <property type="project" value="InterPro"/>
</dbReference>
<feature type="domain" description="Calx-beta" evidence="6">
    <location>
        <begin position="1156"/>
        <end position="1271"/>
    </location>
</feature>
<keyword evidence="3" id="KW-0106">Calcium</keyword>
<dbReference type="RefSeq" id="WP_171702268.1">
    <property type="nucleotide sequence ID" value="NZ_JABFHI010000003.1"/>
</dbReference>